<keyword evidence="2" id="KW-1185">Reference proteome</keyword>
<accession>A0A0C2BRZ6</accession>
<comment type="caution">
    <text evidence="1">The sequence shown here is derived from an EMBL/GenBank/DDBJ whole genome shotgun (WGS) entry which is preliminary data.</text>
</comment>
<organism evidence="1 2">
    <name type="scientific">Noviherbaspirillum autotrophicum</name>
    <dbReference type="NCBI Taxonomy" id="709839"/>
    <lineage>
        <taxon>Bacteria</taxon>
        <taxon>Pseudomonadati</taxon>
        <taxon>Pseudomonadota</taxon>
        <taxon>Betaproteobacteria</taxon>
        <taxon>Burkholderiales</taxon>
        <taxon>Oxalobacteraceae</taxon>
        <taxon>Noviherbaspirillum</taxon>
    </lineage>
</organism>
<proteinExistence type="predicted"/>
<gene>
    <name evidence="1" type="ORF">TSA66_21630</name>
</gene>
<reference evidence="1 2" key="1">
    <citation type="submission" date="2014-12" db="EMBL/GenBank/DDBJ databases">
        <title>Denitrispirillum autotrophicum gen. nov., sp. nov., Denitrifying, Facultatively Autotrophic Bacteria Isolated from Rice Paddy Soil.</title>
        <authorList>
            <person name="Ishii S."/>
            <person name="Ashida N."/>
            <person name="Ohno H."/>
            <person name="Otsuka S."/>
            <person name="Yokota A."/>
            <person name="Senoo K."/>
        </authorList>
    </citation>
    <scope>NUCLEOTIDE SEQUENCE [LARGE SCALE GENOMIC DNA]</scope>
    <source>
        <strain evidence="1 2">TSA66</strain>
    </source>
</reference>
<protein>
    <submittedName>
        <fullName evidence="1">Uncharacterized protein</fullName>
    </submittedName>
</protein>
<evidence type="ECO:0000313" key="1">
    <source>
        <dbReference type="EMBL" id="KIF82834.1"/>
    </source>
</evidence>
<dbReference type="STRING" id="709839.TSA66_21630"/>
<evidence type="ECO:0000313" key="2">
    <source>
        <dbReference type="Proteomes" id="UP000031572"/>
    </source>
</evidence>
<name>A0A0C2BRZ6_9BURK</name>
<sequence length="177" mass="19679">MKTMAACLLASGSRFLWESVSVLSTATCRGRRVRAGTIQFLELVFKDQRNRVGRERMVIYALQIAGAAPMTGTRCFLYPALQRQRILQDADPEIGVPVGQRLRGAMPAASMLLGFHRDFSFQGDVKRKGKHATSLTGRHMFPAWDSSRPAGMKELVAHATHVQKRRPAVLSNWGLTL</sequence>
<dbReference type="EMBL" id="JWJG01000028">
    <property type="protein sequence ID" value="KIF82834.1"/>
    <property type="molecule type" value="Genomic_DNA"/>
</dbReference>
<dbReference type="Proteomes" id="UP000031572">
    <property type="component" value="Unassembled WGS sequence"/>
</dbReference>
<dbReference type="AlphaFoldDB" id="A0A0C2BRZ6"/>